<reference evidence="5 6" key="1">
    <citation type="submission" date="2024-06" db="EMBL/GenBank/DDBJ databases">
        <title>Genomic Encyclopedia of Type Strains, Phase IV (KMG-IV): sequencing the most valuable type-strain genomes for metagenomic binning, comparative biology and taxonomic classification.</title>
        <authorList>
            <person name="Goeker M."/>
        </authorList>
    </citation>
    <scope>NUCLEOTIDE SEQUENCE [LARGE SCALE GENOMIC DNA]</scope>
    <source>
        <strain evidence="5 6">DSM 29388</strain>
    </source>
</reference>
<dbReference type="SUPFAM" id="SSF51395">
    <property type="entry name" value="FMN-linked oxidoreductases"/>
    <property type="match status" value="1"/>
</dbReference>
<dbReference type="Pfam" id="PF01645">
    <property type="entry name" value="Glu_synthase"/>
    <property type="match status" value="1"/>
</dbReference>
<dbReference type="InterPro" id="IPR002932">
    <property type="entry name" value="Glu_synthdom"/>
</dbReference>
<evidence type="ECO:0000259" key="4">
    <source>
        <dbReference type="Pfam" id="PF01645"/>
    </source>
</evidence>
<dbReference type="Gene3D" id="3.20.20.70">
    <property type="entry name" value="Aldolase class I"/>
    <property type="match status" value="1"/>
</dbReference>
<evidence type="ECO:0000256" key="3">
    <source>
        <dbReference type="SAM" id="Phobius"/>
    </source>
</evidence>
<evidence type="ECO:0000313" key="5">
    <source>
        <dbReference type="EMBL" id="MET3732054.1"/>
    </source>
</evidence>
<sequence>MKVRPLFITLSVSITALLLIISLFWKPILWAFVLVLPLIILGIIDINQKKHAIRRNFPVVGRLRYFLESIRPEIMQYFVENDRDGRPMDRVTRSMIYQRAKNVTDTVPFGTQMDVYDVGYEWMNHSMYAGKMKVDEAPRVMVGGEHCTQPYSASLLNISAMSFGSLSKNAVLAMNKGAKMGQFAHNTGEGGVSPYHLEPGGDLIWQVGTGYFGCRADNGKFSPEKFKITSQIKNIKMIELKISQGAKPGHGGILPAKKNTPEIAAIRGVKPHTEVDSPPSHSAFKDAEGLLRMIHEMRELSGGKPIGFKMCIGVKQEFIDICEAMVKTGLKPDFITIDGGEGGTGAAPVEFSNSLGMPLLDGLAFAVDTLRGYDLKKDIKVMASGKLNSSFSIARALALGADMCSSARAMMLAVGCIQALQCNTNTCPAGVATQDPDLMKGLDVEDKSVRMYNYHKNTMKSFAELISAAGLVHHSEIDRSYINLRVAYNKVMRYDELYPEVKEGAYLEKMKDLTPSL</sequence>
<protein>
    <submittedName>
        <fullName evidence="5">Glutamate synthase domain-containing protein 2</fullName>
    </submittedName>
</protein>
<keyword evidence="3" id="KW-0812">Transmembrane</keyword>
<organism evidence="5 6">
    <name type="scientific">Moheibacter stercoris</name>
    <dbReference type="NCBI Taxonomy" id="1628251"/>
    <lineage>
        <taxon>Bacteria</taxon>
        <taxon>Pseudomonadati</taxon>
        <taxon>Bacteroidota</taxon>
        <taxon>Flavobacteriia</taxon>
        <taxon>Flavobacteriales</taxon>
        <taxon>Weeksellaceae</taxon>
        <taxon>Moheibacter</taxon>
    </lineage>
</organism>
<dbReference type="EMBL" id="JBEPMO010000008">
    <property type="protein sequence ID" value="MET3732054.1"/>
    <property type="molecule type" value="Genomic_DNA"/>
</dbReference>
<feature type="transmembrane region" description="Helical" evidence="3">
    <location>
        <begin position="7"/>
        <end position="24"/>
    </location>
</feature>
<accession>A0ABV2LVA9</accession>
<comment type="caution">
    <text evidence="5">The sequence shown here is derived from an EMBL/GenBank/DDBJ whole genome shotgun (WGS) entry which is preliminary data.</text>
</comment>
<dbReference type="PIRSF" id="PIRSF500060">
    <property type="entry name" value="UCP500060"/>
    <property type="match status" value="1"/>
</dbReference>
<dbReference type="InterPro" id="IPR027283">
    <property type="entry name" value="YerD"/>
</dbReference>
<feature type="transmembrane region" description="Helical" evidence="3">
    <location>
        <begin position="30"/>
        <end position="47"/>
    </location>
</feature>
<name>A0ABV2LVA9_9FLAO</name>
<evidence type="ECO:0000313" key="6">
    <source>
        <dbReference type="Proteomes" id="UP001549146"/>
    </source>
</evidence>
<feature type="domain" description="Glutamate synthase" evidence="4">
    <location>
        <begin position="132"/>
        <end position="470"/>
    </location>
</feature>
<dbReference type="CDD" id="cd02808">
    <property type="entry name" value="GltS_FMN"/>
    <property type="match status" value="1"/>
</dbReference>
<keyword evidence="3" id="KW-0472">Membrane</keyword>
<evidence type="ECO:0000256" key="2">
    <source>
        <dbReference type="PIRNR" id="PIRNR006429"/>
    </source>
</evidence>
<gene>
    <name evidence="5" type="ORF">ABID46_001638</name>
</gene>
<keyword evidence="6" id="KW-1185">Reference proteome</keyword>
<keyword evidence="3" id="KW-1133">Transmembrane helix</keyword>
<proteinExistence type="inferred from homology"/>
<evidence type="ECO:0000256" key="1">
    <source>
        <dbReference type="ARBA" id="ARBA00009716"/>
    </source>
</evidence>
<dbReference type="PANTHER" id="PTHR43819:SF1">
    <property type="entry name" value="ARCHAEAL-TYPE GLUTAMATE SYNTHASE [NADPH]"/>
    <property type="match status" value="1"/>
</dbReference>
<dbReference type="PIRSF" id="PIRSF006429">
    <property type="entry name" value="GOGAT_lg_2"/>
    <property type="match status" value="1"/>
</dbReference>
<dbReference type="RefSeq" id="WP_354508898.1">
    <property type="nucleotide sequence ID" value="NZ_JBEPMO010000008.1"/>
</dbReference>
<comment type="similarity">
    <text evidence="1 2">Belongs to the glutamate synthase family.</text>
</comment>
<dbReference type="InterPro" id="IPR024188">
    <property type="entry name" value="GltB"/>
</dbReference>
<dbReference type="PANTHER" id="PTHR43819">
    <property type="entry name" value="ARCHAEAL-TYPE GLUTAMATE SYNTHASE [NADPH]"/>
    <property type="match status" value="1"/>
</dbReference>
<dbReference type="InterPro" id="IPR013785">
    <property type="entry name" value="Aldolase_TIM"/>
</dbReference>
<dbReference type="Proteomes" id="UP001549146">
    <property type="component" value="Unassembled WGS sequence"/>
</dbReference>